<accession>A0A517ZM48</accession>
<dbReference type="InterPro" id="IPR036420">
    <property type="entry name" value="BRCT_dom_sf"/>
</dbReference>
<dbReference type="GO" id="GO:0006355">
    <property type="term" value="P:regulation of DNA-templated transcription"/>
    <property type="evidence" value="ECO:0007669"/>
    <property type="project" value="InterPro"/>
</dbReference>
<evidence type="ECO:0000313" key="6">
    <source>
        <dbReference type="Proteomes" id="UP000319383"/>
    </source>
</evidence>
<dbReference type="Pfam" id="PF13411">
    <property type="entry name" value="MerR_1"/>
    <property type="match status" value="1"/>
</dbReference>
<dbReference type="RefSeq" id="WP_145375706.1">
    <property type="nucleotide sequence ID" value="NZ_CP036276.1"/>
</dbReference>
<keyword evidence="1" id="KW-0677">Repeat</keyword>
<evidence type="ECO:0000259" key="4">
    <source>
        <dbReference type="PROSITE" id="PS50172"/>
    </source>
</evidence>
<dbReference type="SUPFAM" id="SSF52113">
    <property type="entry name" value="BRCT domain"/>
    <property type="match status" value="1"/>
</dbReference>
<dbReference type="InterPro" id="IPR051685">
    <property type="entry name" value="Ycf3/AcsC/BcsC/TPR_MFPF"/>
</dbReference>
<evidence type="ECO:0000256" key="3">
    <source>
        <dbReference type="PROSITE-ProRule" id="PRU00339"/>
    </source>
</evidence>
<feature type="repeat" description="TPR" evidence="3">
    <location>
        <begin position="324"/>
        <end position="357"/>
    </location>
</feature>
<reference evidence="5 6" key="1">
    <citation type="submission" date="2019-02" db="EMBL/GenBank/DDBJ databases">
        <title>Deep-cultivation of Planctomycetes and their phenomic and genomic characterization uncovers novel biology.</title>
        <authorList>
            <person name="Wiegand S."/>
            <person name="Jogler M."/>
            <person name="Boedeker C."/>
            <person name="Pinto D."/>
            <person name="Vollmers J."/>
            <person name="Rivas-Marin E."/>
            <person name="Kohn T."/>
            <person name="Peeters S.H."/>
            <person name="Heuer A."/>
            <person name="Rast P."/>
            <person name="Oberbeckmann S."/>
            <person name="Bunk B."/>
            <person name="Jeske O."/>
            <person name="Meyerdierks A."/>
            <person name="Storesund J.E."/>
            <person name="Kallscheuer N."/>
            <person name="Luecker S."/>
            <person name="Lage O.M."/>
            <person name="Pohl T."/>
            <person name="Merkel B.J."/>
            <person name="Hornburger P."/>
            <person name="Mueller R.-W."/>
            <person name="Bruemmer F."/>
            <person name="Labrenz M."/>
            <person name="Spormann A.M."/>
            <person name="Op den Camp H."/>
            <person name="Overmann J."/>
            <person name="Amann R."/>
            <person name="Jetten M.S.M."/>
            <person name="Mascher T."/>
            <person name="Medema M.H."/>
            <person name="Devos D.P."/>
            <person name="Kaster A.-K."/>
            <person name="Ovreas L."/>
            <person name="Rohde M."/>
            <person name="Galperin M.Y."/>
            <person name="Jogler C."/>
        </authorList>
    </citation>
    <scope>NUCLEOTIDE SEQUENCE [LARGE SCALE GENOMIC DNA]</scope>
    <source>
        <strain evidence="5 6">Mal52</strain>
    </source>
</reference>
<sequence>MSENSADLTPTPPAHDGVLAEERLSFTGTLASMTHQQAHELTEKNGGVATASVSRLTTMLVIGEEGWPLEENGSPSLKLQQVSEWQHEGAAIRIVQESDWLEMLGLDRRDDEVHRQYTPAMLSQLLDVPVGVIRSWERAGLIRPVRRVFRLPYFNFQEVAGARRLAEMIADGVSKAEIQAGLAKLKHILPDIDQPLLQLELLARDKHVAYRDHGGLVETVSGQRLLDFDVPETSTAKQEPTTAEDAPRNVQTHWTADDWFEAACRHLEDQQLNEAVEAFRLCLIDDPHRPDANFQLAEVLYRLGRIDGALERYHVAVELDHNYLEAWTQLGCLHAERGEPQAALEAFDVALDVHAEYPDAHLHKAEILQQLGRIEEAIEHWQTYLKFDTRGPWADNARRRLEAAGVPVE</sequence>
<dbReference type="Pfam" id="PF13432">
    <property type="entry name" value="TPR_16"/>
    <property type="match status" value="1"/>
</dbReference>
<keyword evidence="2 3" id="KW-0802">TPR repeat</keyword>
<dbReference type="Proteomes" id="UP000319383">
    <property type="component" value="Chromosome"/>
</dbReference>
<dbReference type="PANTHER" id="PTHR44943:SF8">
    <property type="entry name" value="TPR REPEAT-CONTAINING PROTEIN MJ0263"/>
    <property type="match status" value="1"/>
</dbReference>
<proteinExistence type="predicted"/>
<dbReference type="Gene3D" id="1.25.40.10">
    <property type="entry name" value="Tetratricopeptide repeat domain"/>
    <property type="match status" value="1"/>
</dbReference>
<keyword evidence="6" id="KW-1185">Reference proteome</keyword>
<dbReference type="KEGG" id="sdyn:Mal52_20340"/>
<dbReference type="SMART" id="SM00028">
    <property type="entry name" value="TPR"/>
    <property type="match status" value="3"/>
</dbReference>
<dbReference type="InterPro" id="IPR019734">
    <property type="entry name" value="TPR_rpt"/>
</dbReference>
<protein>
    <submittedName>
        <fullName evidence="5">DNA polymerase III subunit epsilon</fullName>
    </submittedName>
</protein>
<dbReference type="InterPro" id="IPR011990">
    <property type="entry name" value="TPR-like_helical_dom_sf"/>
</dbReference>
<dbReference type="GO" id="GO:0003677">
    <property type="term" value="F:DNA binding"/>
    <property type="evidence" value="ECO:0007669"/>
    <property type="project" value="InterPro"/>
</dbReference>
<dbReference type="AlphaFoldDB" id="A0A517ZM48"/>
<organism evidence="5 6">
    <name type="scientific">Symmachiella dynata</name>
    <dbReference type="NCBI Taxonomy" id="2527995"/>
    <lineage>
        <taxon>Bacteria</taxon>
        <taxon>Pseudomonadati</taxon>
        <taxon>Planctomycetota</taxon>
        <taxon>Planctomycetia</taxon>
        <taxon>Planctomycetales</taxon>
        <taxon>Planctomycetaceae</taxon>
        <taxon>Symmachiella</taxon>
    </lineage>
</organism>
<dbReference type="CDD" id="cd17748">
    <property type="entry name" value="BRCT_DNA_ligase_like"/>
    <property type="match status" value="1"/>
</dbReference>
<feature type="repeat" description="TPR" evidence="3">
    <location>
        <begin position="290"/>
        <end position="323"/>
    </location>
</feature>
<evidence type="ECO:0000313" key="5">
    <source>
        <dbReference type="EMBL" id="QDU43558.1"/>
    </source>
</evidence>
<dbReference type="PROSITE" id="PS50172">
    <property type="entry name" value="BRCT"/>
    <property type="match status" value="1"/>
</dbReference>
<gene>
    <name evidence="5" type="ORF">Mal52_20340</name>
</gene>
<dbReference type="InterPro" id="IPR009061">
    <property type="entry name" value="DNA-bd_dom_put_sf"/>
</dbReference>
<name>A0A517ZM48_9PLAN</name>
<dbReference type="Pfam" id="PF14559">
    <property type="entry name" value="TPR_19"/>
    <property type="match status" value="1"/>
</dbReference>
<dbReference type="SUPFAM" id="SSF46955">
    <property type="entry name" value="Putative DNA-binding domain"/>
    <property type="match status" value="1"/>
</dbReference>
<feature type="domain" description="BRCT" evidence="4">
    <location>
        <begin position="14"/>
        <end position="101"/>
    </location>
</feature>
<dbReference type="PROSITE" id="PS50005">
    <property type="entry name" value="TPR"/>
    <property type="match status" value="2"/>
</dbReference>
<dbReference type="Gene3D" id="3.40.50.10190">
    <property type="entry name" value="BRCT domain"/>
    <property type="match status" value="1"/>
</dbReference>
<dbReference type="EMBL" id="CP036276">
    <property type="protein sequence ID" value="QDU43558.1"/>
    <property type="molecule type" value="Genomic_DNA"/>
</dbReference>
<dbReference type="SUPFAM" id="SSF48452">
    <property type="entry name" value="TPR-like"/>
    <property type="match status" value="1"/>
</dbReference>
<dbReference type="Gene3D" id="1.10.1660.10">
    <property type="match status" value="1"/>
</dbReference>
<evidence type="ECO:0000256" key="2">
    <source>
        <dbReference type="ARBA" id="ARBA00022803"/>
    </source>
</evidence>
<dbReference type="InterPro" id="IPR001357">
    <property type="entry name" value="BRCT_dom"/>
</dbReference>
<dbReference type="PANTHER" id="PTHR44943">
    <property type="entry name" value="CELLULOSE SYNTHASE OPERON PROTEIN C"/>
    <property type="match status" value="1"/>
</dbReference>
<dbReference type="InterPro" id="IPR000551">
    <property type="entry name" value="MerR-type_HTH_dom"/>
</dbReference>
<evidence type="ECO:0000256" key="1">
    <source>
        <dbReference type="ARBA" id="ARBA00022737"/>
    </source>
</evidence>